<evidence type="ECO:0000313" key="1">
    <source>
        <dbReference type="EMBL" id="KAJ8675849.1"/>
    </source>
</evidence>
<reference evidence="1" key="1">
    <citation type="submission" date="2023-04" db="EMBL/GenBank/DDBJ databases">
        <title>A chromosome-level genome assembly of the parasitoid wasp Eretmocerus hayati.</title>
        <authorList>
            <person name="Zhong Y."/>
            <person name="Liu S."/>
            <person name="Liu Y."/>
        </authorList>
    </citation>
    <scope>NUCLEOTIDE SEQUENCE</scope>
    <source>
        <strain evidence="1">ZJU_SS_LIU_2023</strain>
    </source>
</reference>
<evidence type="ECO:0000313" key="2">
    <source>
        <dbReference type="Proteomes" id="UP001239111"/>
    </source>
</evidence>
<organism evidence="1 2">
    <name type="scientific">Eretmocerus hayati</name>
    <dbReference type="NCBI Taxonomy" id="131215"/>
    <lineage>
        <taxon>Eukaryota</taxon>
        <taxon>Metazoa</taxon>
        <taxon>Ecdysozoa</taxon>
        <taxon>Arthropoda</taxon>
        <taxon>Hexapoda</taxon>
        <taxon>Insecta</taxon>
        <taxon>Pterygota</taxon>
        <taxon>Neoptera</taxon>
        <taxon>Endopterygota</taxon>
        <taxon>Hymenoptera</taxon>
        <taxon>Apocrita</taxon>
        <taxon>Proctotrupomorpha</taxon>
        <taxon>Chalcidoidea</taxon>
        <taxon>Aphelinidae</taxon>
        <taxon>Aphelininae</taxon>
        <taxon>Eretmocerus</taxon>
    </lineage>
</organism>
<proteinExistence type="predicted"/>
<dbReference type="EMBL" id="CM056742">
    <property type="protein sequence ID" value="KAJ8675849.1"/>
    <property type="molecule type" value="Genomic_DNA"/>
</dbReference>
<accession>A0ACC2NX37</accession>
<gene>
    <name evidence="1" type="ORF">QAD02_011635</name>
</gene>
<comment type="caution">
    <text evidence="1">The sequence shown here is derived from an EMBL/GenBank/DDBJ whole genome shotgun (WGS) entry which is preliminary data.</text>
</comment>
<dbReference type="Proteomes" id="UP001239111">
    <property type="component" value="Chromosome 2"/>
</dbReference>
<name>A0ACC2NX37_9HYME</name>
<keyword evidence="2" id="KW-1185">Reference proteome</keyword>
<protein>
    <submittedName>
        <fullName evidence="1">Uncharacterized protein</fullName>
    </submittedName>
</protein>
<sequence length="463" mass="49006">MSDDDRGSGCEPDQGNSSKRQKTTPDASPAALLSHVIGPGANRGASRGASRGANGGTSRGSTRGANQGASRGAGGLANRGVRIRGGGRGTSKRAESQLASQSAKNKADENLARRGSFQPPPQFIVPQTANGQFLSLQNMYGEYIPIPLIPSIQRPNNFVALRNLPAATSENFAPSSLSPDLNNRIADNSEVSTGLLNTPSSDTSAIPSYPVATMTSEVFIDSVPPLDSLDDLNQSHVGAQSQNGSETDPLGSNQENLDDCHVNSDGIGTIAVSEEVIDSDQQINSEIADEDSVADTEIISSEKDDKRDERSIFDLPPVSGLQGPSGMIVHSNIQQPLSVQPASNIQSVSGTDIQKMKATLQAILNGVAENTRRIARLQEVAFDQPSGQVGVAPVEKPKKSLSPALPVRKKHHLREQLSQALENSVEMQEQFIFLSVEELPMNILCNQPSATGCEGLVPDIIHL</sequence>